<evidence type="ECO:0000256" key="1">
    <source>
        <dbReference type="SAM" id="Phobius"/>
    </source>
</evidence>
<dbReference type="EMBL" id="REGN01004555">
    <property type="protein sequence ID" value="RNA17011.1"/>
    <property type="molecule type" value="Genomic_DNA"/>
</dbReference>
<gene>
    <name evidence="2" type="ORF">BpHYR1_042705</name>
</gene>
<reference evidence="2 3" key="1">
    <citation type="journal article" date="2018" name="Sci. Rep.">
        <title>Genomic signatures of local adaptation to the degree of environmental predictability in rotifers.</title>
        <authorList>
            <person name="Franch-Gras L."/>
            <person name="Hahn C."/>
            <person name="Garcia-Roger E.M."/>
            <person name="Carmona M.J."/>
            <person name="Serra M."/>
            <person name="Gomez A."/>
        </authorList>
    </citation>
    <scope>NUCLEOTIDE SEQUENCE [LARGE SCALE GENOMIC DNA]</scope>
    <source>
        <strain evidence="2">HYR1</strain>
    </source>
</reference>
<protein>
    <submittedName>
        <fullName evidence="2">Uncharacterized protein</fullName>
    </submittedName>
</protein>
<keyword evidence="3" id="KW-1185">Reference proteome</keyword>
<keyword evidence="1" id="KW-1133">Transmembrane helix</keyword>
<keyword evidence="1" id="KW-0472">Membrane</keyword>
<comment type="caution">
    <text evidence="2">The sequence shown here is derived from an EMBL/GenBank/DDBJ whole genome shotgun (WGS) entry which is preliminary data.</text>
</comment>
<keyword evidence="1" id="KW-0812">Transmembrane</keyword>
<evidence type="ECO:0000313" key="3">
    <source>
        <dbReference type="Proteomes" id="UP000276133"/>
    </source>
</evidence>
<dbReference type="AlphaFoldDB" id="A0A3M7R0W9"/>
<evidence type="ECO:0000313" key="2">
    <source>
        <dbReference type="EMBL" id="RNA17011.1"/>
    </source>
</evidence>
<sequence>MNRDRLIRLRLNKLRCPYIDCDMNFSLTNYLFCSWCIFIYCHTCLVLCLFLYTGDKKKIKPKPMNKIAEIKASLSNSNPKLIFHLNLNGITPTFSLCSNTTALNVLSYYFVNLSIY</sequence>
<accession>A0A3M7R0W9</accession>
<name>A0A3M7R0W9_BRAPC</name>
<feature type="transmembrane region" description="Helical" evidence="1">
    <location>
        <begin position="27"/>
        <end position="52"/>
    </location>
</feature>
<dbReference type="Proteomes" id="UP000276133">
    <property type="component" value="Unassembled WGS sequence"/>
</dbReference>
<proteinExistence type="predicted"/>
<organism evidence="2 3">
    <name type="scientific">Brachionus plicatilis</name>
    <name type="common">Marine rotifer</name>
    <name type="synonym">Brachionus muelleri</name>
    <dbReference type="NCBI Taxonomy" id="10195"/>
    <lineage>
        <taxon>Eukaryota</taxon>
        <taxon>Metazoa</taxon>
        <taxon>Spiralia</taxon>
        <taxon>Gnathifera</taxon>
        <taxon>Rotifera</taxon>
        <taxon>Eurotatoria</taxon>
        <taxon>Monogononta</taxon>
        <taxon>Pseudotrocha</taxon>
        <taxon>Ploima</taxon>
        <taxon>Brachionidae</taxon>
        <taxon>Brachionus</taxon>
    </lineage>
</organism>